<keyword evidence="2" id="KW-1133">Transmembrane helix</keyword>
<dbReference type="Proteomes" id="UP000558284">
    <property type="component" value="Unassembled WGS sequence"/>
</dbReference>
<feature type="domain" description="FAD dependent oxidoreductase" evidence="3">
    <location>
        <begin position="6"/>
        <end position="395"/>
    </location>
</feature>
<proteinExistence type="predicted"/>
<sequence length="432" mass="45723">MSNRTIIVVGAGVVGLCVAYHAIKRGAKVTIVDRDPAGDKASYGNAGCIAVSEVLPASVPGLWKKVPRWILDPLGPLSLRITHIPRLLPWLWNFAQAGSSAEVERISGALAALNHRVYADLVPLLADIGLSGDLHRKGALTVYESEKGWHAATPEWEAKQRLGIDVRHLSADQARELEPALGPLVKRAVLTPQWSHISDPKRVVDSLRSWLTANGARVLAAQVSRIAPSPKGGTVTLADSSVLNASKIVVAAGAWSAELSRQVGDIALLESERGYNTTIAAPQIALHRTMIFAERNFVAAPLSIGLRIGGAAEFGGLLATPNFARSKGLVELAKAYLPGLDGAGGILWSGHRPATPDTLPVISRSATHGHILYAFGHGHLGLTQGPTTGKLIGDLLCGRDPPIPLEPYAIERFSAAGRTTSRKAYGFPSIGI</sequence>
<name>A0A838B7H7_9HYPH</name>
<keyword evidence="2" id="KW-0812">Transmembrane</keyword>
<evidence type="ECO:0000313" key="4">
    <source>
        <dbReference type="EMBL" id="MBA1142395.1"/>
    </source>
</evidence>
<dbReference type="GO" id="GO:0005737">
    <property type="term" value="C:cytoplasm"/>
    <property type="evidence" value="ECO:0007669"/>
    <property type="project" value="TreeGrafter"/>
</dbReference>
<keyword evidence="5" id="KW-1185">Reference proteome</keyword>
<evidence type="ECO:0000256" key="2">
    <source>
        <dbReference type="SAM" id="Phobius"/>
    </source>
</evidence>
<gene>
    <name evidence="4" type="ORF">H0241_19310</name>
</gene>
<keyword evidence="1" id="KW-0560">Oxidoreductase</keyword>
<dbReference type="SUPFAM" id="SSF51905">
    <property type="entry name" value="FAD/NAD(P)-binding domain"/>
    <property type="match status" value="1"/>
</dbReference>
<comment type="caution">
    <text evidence="4">The sequence shown here is derived from an EMBL/GenBank/DDBJ whole genome shotgun (WGS) entry which is preliminary data.</text>
</comment>
<dbReference type="GO" id="GO:0016491">
    <property type="term" value="F:oxidoreductase activity"/>
    <property type="evidence" value="ECO:0007669"/>
    <property type="project" value="UniProtKB-KW"/>
</dbReference>
<protein>
    <submittedName>
        <fullName evidence="4">FAD-binding oxidoreductase</fullName>
    </submittedName>
</protein>
<dbReference type="AlphaFoldDB" id="A0A838B7H7"/>
<feature type="transmembrane region" description="Helical" evidence="2">
    <location>
        <begin position="6"/>
        <end position="23"/>
    </location>
</feature>
<dbReference type="SUPFAM" id="SSF54373">
    <property type="entry name" value="FAD-linked reductases, C-terminal domain"/>
    <property type="match status" value="1"/>
</dbReference>
<organism evidence="4 5">
    <name type="scientific">Mesorhizobium neociceri</name>
    <dbReference type="NCBI Taxonomy" id="1307853"/>
    <lineage>
        <taxon>Bacteria</taxon>
        <taxon>Pseudomonadati</taxon>
        <taxon>Pseudomonadota</taxon>
        <taxon>Alphaproteobacteria</taxon>
        <taxon>Hyphomicrobiales</taxon>
        <taxon>Phyllobacteriaceae</taxon>
        <taxon>Mesorhizobium</taxon>
    </lineage>
</organism>
<dbReference type="Gene3D" id="3.50.50.60">
    <property type="entry name" value="FAD/NAD(P)-binding domain"/>
    <property type="match status" value="2"/>
</dbReference>
<accession>A0A838B7H7</accession>
<dbReference type="PANTHER" id="PTHR13847:SF289">
    <property type="entry name" value="GLYCINE OXIDASE"/>
    <property type="match status" value="1"/>
</dbReference>
<evidence type="ECO:0000259" key="3">
    <source>
        <dbReference type="Pfam" id="PF01266"/>
    </source>
</evidence>
<keyword evidence="2" id="KW-0472">Membrane</keyword>
<evidence type="ECO:0000256" key="1">
    <source>
        <dbReference type="ARBA" id="ARBA00023002"/>
    </source>
</evidence>
<evidence type="ECO:0000313" key="5">
    <source>
        <dbReference type="Proteomes" id="UP000558284"/>
    </source>
</evidence>
<dbReference type="InterPro" id="IPR006076">
    <property type="entry name" value="FAD-dep_OxRdtase"/>
</dbReference>
<dbReference type="Pfam" id="PF01266">
    <property type="entry name" value="DAO"/>
    <property type="match status" value="1"/>
</dbReference>
<dbReference type="PANTHER" id="PTHR13847">
    <property type="entry name" value="SARCOSINE DEHYDROGENASE-RELATED"/>
    <property type="match status" value="1"/>
</dbReference>
<dbReference type="InterPro" id="IPR036188">
    <property type="entry name" value="FAD/NAD-bd_sf"/>
</dbReference>
<dbReference type="EMBL" id="JACDTY010000009">
    <property type="protein sequence ID" value="MBA1142395.1"/>
    <property type="molecule type" value="Genomic_DNA"/>
</dbReference>
<dbReference type="Gene3D" id="3.30.9.10">
    <property type="entry name" value="D-Amino Acid Oxidase, subunit A, domain 2"/>
    <property type="match status" value="1"/>
</dbReference>
<reference evidence="4 5" key="1">
    <citation type="submission" date="2020-07" db="EMBL/GenBank/DDBJ databases">
        <title>Definition of the novel symbiovar canariense within Mesorhizobium novociceri, a new species of genus Mesorhizobium nodulating Cicer canariense in the Caldera de Taburiente National Park (La Palma, Canary Islands).</title>
        <authorList>
            <person name="Leon-Barrios M."/>
            <person name="Perez-Yepez J."/>
            <person name="Flores-Felix J.D."/>
            <person name="Ramirez-Baena M.H."/>
            <person name="Pulido-Suarez L."/>
            <person name="Igual J.M."/>
            <person name="Velazquez E."/>
            <person name="Peix A."/>
        </authorList>
    </citation>
    <scope>NUCLEOTIDE SEQUENCE [LARGE SCALE GENOMIC DNA]</scope>
    <source>
        <strain evidence="4 5">CCANP35</strain>
    </source>
</reference>